<dbReference type="Pfam" id="PF02954">
    <property type="entry name" value="HTH_8"/>
    <property type="match status" value="1"/>
</dbReference>
<dbReference type="InterPro" id="IPR002197">
    <property type="entry name" value="HTH_Fis"/>
</dbReference>
<dbReference type="PROSITE" id="PS50045">
    <property type="entry name" value="SIGMA54_INTERACT_4"/>
    <property type="match status" value="1"/>
</dbReference>
<dbReference type="EMBL" id="BPFB01000017">
    <property type="protein sequence ID" value="GIU46647.1"/>
    <property type="molecule type" value="Genomic_DNA"/>
</dbReference>
<dbReference type="PANTHER" id="PTHR32071:SF120">
    <property type="entry name" value="TRANSCRIPTIONAL REGULATOR-RELATED"/>
    <property type="match status" value="1"/>
</dbReference>
<organism evidence="6 7">
    <name type="scientific">Shewanella algidipiscicola</name>
    <dbReference type="NCBI Taxonomy" id="614070"/>
    <lineage>
        <taxon>Bacteria</taxon>
        <taxon>Pseudomonadati</taxon>
        <taxon>Pseudomonadota</taxon>
        <taxon>Gammaproteobacteria</taxon>
        <taxon>Alteromonadales</taxon>
        <taxon>Shewanellaceae</taxon>
        <taxon>Shewanella</taxon>
    </lineage>
</organism>
<dbReference type="InterPro" id="IPR009057">
    <property type="entry name" value="Homeodomain-like_sf"/>
</dbReference>
<sequence>MTHISKNITEGNRTLLVLNLTNKDHFCDKPLSDNQWHIMHANSLECAFKLLQEHACYVAIALISTASVIKVTHAIERLQSQFEQLLWVALCTDDKCITNRLTFCLTDFFIDYHHFPIDWEKLQHTLGHAYGVAIMNTRHQHCTADKSLNLLLGDSAAICNLKAQITKIAAADEPILLSGETGTGKGLCANLIHNLSRRHLGPFVVVNCGALPASLIHSELFGHEKGAFTGADKQYIGRIERANSGTLFLDEIGDLSLDLQINLLHFLEDHYIERLGGNKKIDIDCRIIFASHINLETAVDEGRFREDLYYRINILHIEIPSLRDHCEDINLLSNAYLQKFSPPRTHYCLTNKARQVMEQYEWPGNVRELKNRIHRAVIMASSEHLSEIDLGLTSSKCPTTNQDVIDLAQHRTDIDTELLLDAIKRNNHNISAAARELNISRTTFYRLIKKCKIKL</sequence>
<evidence type="ECO:0000313" key="7">
    <source>
        <dbReference type="Proteomes" id="UP000761574"/>
    </source>
</evidence>
<dbReference type="Proteomes" id="UP000761574">
    <property type="component" value="Unassembled WGS sequence"/>
</dbReference>
<evidence type="ECO:0000256" key="3">
    <source>
        <dbReference type="ARBA" id="ARBA00023015"/>
    </source>
</evidence>
<feature type="domain" description="Sigma-54 factor interaction" evidence="5">
    <location>
        <begin position="151"/>
        <end position="378"/>
    </location>
</feature>
<dbReference type="PANTHER" id="PTHR32071">
    <property type="entry name" value="TRANSCRIPTIONAL REGULATORY PROTEIN"/>
    <property type="match status" value="1"/>
</dbReference>
<dbReference type="InterPro" id="IPR058031">
    <property type="entry name" value="AAA_lid_NorR"/>
</dbReference>
<dbReference type="Pfam" id="PF20161">
    <property type="entry name" value="VpsR"/>
    <property type="match status" value="1"/>
</dbReference>
<keyword evidence="7" id="KW-1185">Reference proteome</keyword>
<dbReference type="Gene3D" id="1.10.8.60">
    <property type="match status" value="1"/>
</dbReference>
<keyword evidence="3" id="KW-0805">Transcription regulation</keyword>
<dbReference type="InterPro" id="IPR045343">
    <property type="entry name" value="VpsR"/>
</dbReference>
<dbReference type="Gene3D" id="3.40.50.300">
    <property type="entry name" value="P-loop containing nucleotide triphosphate hydrolases"/>
    <property type="match status" value="1"/>
</dbReference>
<evidence type="ECO:0000256" key="4">
    <source>
        <dbReference type="ARBA" id="ARBA00023163"/>
    </source>
</evidence>
<dbReference type="InterPro" id="IPR003593">
    <property type="entry name" value="AAA+_ATPase"/>
</dbReference>
<evidence type="ECO:0000313" key="6">
    <source>
        <dbReference type="EMBL" id="GIU46647.1"/>
    </source>
</evidence>
<reference evidence="6 7" key="1">
    <citation type="submission" date="2021-05" db="EMBL/GenBank/DDBJ databases">
        <title>Molecular characterization for Shewanella algae harboring chromosomal blaOXA-55-like strains isolated from clinical and environment sample.</title>
        <authorList>
            <person name="Ohama Y."/>
            <person name="Aoki K."/>
            <person name="Harada S."/>
            <person name="Moriya K."/>
            <person name="Ishii Y."/>
            <person name="Tateda K."/>
        </authorList>
    </citation>
    <scope>NUCLEOTIDE SEQUENCE [LARGE SCALE GENOMIC DNA]</scope>
    <source>
        <strain evidence="6 7">LMG 23746</strain>
    </source>
</reference>
<dbReference type="InterPro" id="IPR027417">
    <property type="entry name" value="P-loop_NTPase"/>
</dbReference>
<dbReference type="PRINTS" id="PR01590">
    <property type="entry name" value="HTHFIS"/>
</dbReference>
<keyword evidence="4" id="KW-0804">Transcription</keyword>
<dbReference type="Pfam" id="PF00158">
    <property type="entry name" value="Sigma54_activat"/>
    <property type="match status" value="1"/>
</dbReference>
<dbReference type="Pfam" id="PF25601">
    <property type="entry name" value="AAA_lid_14"/>
    <property type="match status" value="1"/>
</dbReference>
<dbReference type="PROSITE" id="PS00688">
    <property type="entry name" value="SIGMA54_INTERACT_3"/>
    <property type="match status" value="1"/>
</dbReference>
<dbReference type="RefSeq" id="WP_220741442.1">
    <property type="nucleotide sequence ID" value="NZ_BPFB01000017.1"/>
</dbReference>
<dbReference type="SMART" id="SM00382">
    <property type="entry name" value="AAA"/>
    <property type="match status" value="1"/>
</dbReference>
<keyword evidence="1" id="KW-0547">Nucleotide-binding</keyword>
<dbReference type="InterPro" id="IPR025944">
    <property type="entry name" value="Sigma_54_int_dom_CS"/>
</dbReference>
<dbReference type="SUPFAM" id="SSF46689">
    <property type="entry name" value="Homeodomain-like"/>
    <property type="match status" value="1"/>
</dbReference>
<keyword evidence="2" id="KW-0067">ATP-binding</keyword>
<protein>
    <submittedName>
        <fullName evidence="6">Sigma-54-dependent Fis family transcriptional regulator</fullName>
    </submittedName>
</protein>
<gene>
    <name evidence="6" type="ORF">TUM4630_17670</name>
</gene>
<accession>A0ABQ4PGF9</accession>
<evidence type="ECO:0000256" key="2">
    <source>
        <dbReference type="ARBA" id="ARBA00022840"/>
    </source>
</evidence>
<evidence type="ECO:0000256" key="1">
    <source>
        <dbReference type="ARBA" id="ARBA00022741"/>
    </source>
</evidence>
<dbReference type="InterPro" id="IPR002078">
    <property type="entry name" value="Sigma_54_int"/>
</dbReference>
<proteinExistence type="predicted"/>
<comment type="caution">
    <text evidence="6">The sequence shown here is derived from an EMBL/GenBank/DDBJ whole genome shotgun (WGS) entry which is preliminary data.</text>
</comment>
<evidence type="ECO:0000259" key="5">
    <source>
        <dbReference type="PROSITE" id="PS50045"/>
    </source>
</evidence>
<dbReference type="CDD" id="cd00009">
    <property type="entry name" value="AAA"/>
    <property type="match status" value="1"/>
</dbReference>
<dbReference type="Gene3D" id="1.10.10.60">
    <property type="entry name" value="Homeodomain-like"/>
    <property type="match status" value="1"/>
</dbReference>
<name>A0ABQ4PGF9_9GAMM</name>
<dbReference type="SUPFAM" id="SSF52540">
    <property type="entry name" value="P-loop containing nucleoside triphosphate hydrolases"/>
    <property type="match status" value="1"/>
</dbReference>